<dbReference type="PANTHER" id="PTHR24128:SF60">
    <property type="entry name" value="ALPHA-LATROTOXIN-LHE1A-LIKE"/>
    <property type="match status" value="1"/>
</dbReference>
<evidence type="ECO:0000313" key="4">
    <source>
        <dbReference type="Proteomes" id="UP001341840"/>
    </source>
</evidence>
<feature type="repeat" description="ANK" evidence="2">
    <location>
        <begin position="72"/>
        <end position="104"/>
    </location>
</feature>
<proteinExistence type="predicted"/>
<accession>A0ABU6UEZ6</accession>
<keyword evidence="2" id="KW-0040">ANK repeat</keyword>
<name>A0ABU6UEZ6_9FABA</name>
<gene>
    <name evidence="3" type="ORF">PIB30_030985</name>
</gene>
<dbReference type="Gene3D" id="1.25.40.20">
    <property type="entry name" value="Ankyrin repeat-containing domain"/>
    <property type="match status" value="2"/>
</dbReference>
<organism evidence="3 4">
    <name type="scientific">Stylosanthes scabra</name>
    <dbReference type="NCBI Taxonomy" id="79078"/>
    <lineage>
        <taxon>Eukaryota</taxon>
        <taxon>Viridiplantae</taxon>
        <taxon>Streptophyta</taxon>
        <taxon>Embryophyta</taxon>
        <taxon>Tracheophyta</taxon>
        <taxon>Spermatophyta</taxon>
        <taxon>Magnoliopsida</taxon>
        <taxon>eudicotyledons</taxon>
        <taxon>Gunneridae</taxon>
        <taxon>Pentapetalae</taxon>
        <taxon>rosids</taxon>
        <taxon>fabids</taxon>
        <taxon>Fabales</taxon>
        <taxon>Fabaceae</taxon>
        <taxon>Papilionoideae</taxon>
        <taxon>50 kb inversion clade</taxon>
        <taxon>dalbergioids sensu lato</taxon>
        <taxon>Dalbergieae</taxon>
        <taxon>Pterocarpus clade</taxon>
        <taxon>Stylosanthes</taxon>
    </lineage>
</organism>
<dbReference type="PANTHER" id="PTHR24128">
    <property type="entry name" value="HOMEOBOX PROTEIN WARIAI"/>
    <property type="match status" value="1"/>
</dbReference>
<evidence type="ECO:0000256" key="2">
    <source>
        <dbReference type="PROSITE-ProRule" id="PRU00023"/>
    </source>
</evidence>
<dbReference type="SMART" id="SM00248">
    <property type="entry name" value="ANK"/>
    <property type="match status" value="5"/>
</dbReference>
<dbReference type="Proteomes" id="UP001341840">
    <property type="component" value="Unassembled WGS sequence"/>
</dbReference>
<evidence type="ECO:0000256" key="1">
    <source>
        <dbReference type="ARBA" id="ARBA00004413"/>
    </source>
</evidence>
<dbReference type="EMBL" id="JASCZI010120960">
    <property type="protein sequence ID" value="MED6158238.1"/>
    <property type="molecule type" value="Genomic_DNA"/>
</dbReference>
<comment type="subcellular location">
    <subcellularLocation>
        <location evidence="1">Cell membrane</location>
        <topology evidence="1">Peripheral membrane protein</topology>
        <orientation evidence="1">Cytoplasmic side</orientation>
    </subcellularLocation>
</comment>
<dbReference type="SUPFAM" id="SSF48403">
    <property type="entry name" value="Ankyrin repeat"/>
    <property type="match status" value="1"/>
</dbReference>
<dbReference type="InterPro" id="IPR036770">
    <property type="entry name" value="Ankyrin_rpt-contain_sf"/>
</dbReference>
<evidence type="ECO:0000313" key="3">
    <source>
        <dbReference type="EMBL" id="MED6158238.1"/>
    </source>
</evidence>
<dbReference type="InterPro" id="IPR002110">
    <property type="entry name" value="Ankyrin_rpt"/>
</dbReference>
<keyword evidence="4" id="KW-1185">Reference proteome</keyword>
<protein>
    <submittedName>
        <fullName evidence="3">Uncharacterized protein</fullName>
    </submittedName>
</protein>
<sequence length="286" mass="31666">MASEDTLEQVAKSGDINKLYLKIKDNPKILEEVDAIPFVDTPLHTAAFAGQIEFSVEIMRLKPSFGLKMNTDGLSPIHVALRKNHHNLTRFLISENEKLARVKGREGLTPLHFLCQSSSDENIRFLIDFLKICPDSIKDVNAKGESALHIALGYGNLRAFRVILGWLKQNYRGDAPLLEASLLRGVDLDGNNILHLATLKGNEELDFWDEQAIDLLLEMKPRMHINAKNFEGKTALDLAFASDLAEALASGMIKRKLLKAGAKLGASVPVVNDENKLISIPADYGE</sequence>
<dbReference type="Pfam" id="PF12796">
    <property type="entry name" value="Ank_2"/>
    <property type="match status" value="2"/>
</dbReference>
<comment type="caution">
    <text evidence="3">The sequence shown here is derived from an EMBL/GenBank/DDBJ whole genome shotgun (WGS) entry which is preliminary data.</text>
</comment>
<dbReference type="PROSITE" id="PS50088">
    <property type="entry name" value="ANK_REPEAT"/>
    <property type="match status" value="1"/>
</dbReference>
<dbReference type="PROSITE" id="PS50297">
    <property type="entry name" value="ANK_REP_REGION"/>
    <property type="match status" value="1"/>
</dbReference>
<reference evidence="3 4" key="1">
    <citation type="journal article" date="2023" name="Plants (Basel)">
        <title>Bridging the Gap: Combining Genomics and Transcriptomics Approaches to Understand Stylosanthes scabra, an Orphan Legume from the Brazilian Caatinga.</title>
        <authorList>
            <person name="Ferreira-Neto J.R.C."/>
            <person name="da Silva M.D."/>
            <person name="Binneck E."/>
            <person name="de Melo N.F."/>
            <person name="da Silva R.H."/>
            <person name="de Melo A.L.T.M."/>
            <person name="Pandolfi V."/>
            <person name="Bustamante F.O."/>
            <person name="Brasileiro-Vidal A.C."/>
            <person name="Benko-Iseppon A.M."/>
        </authorList>
    </citation>
    <scope>NUCLEOTIDE SEQUENCE [LARGE SCALE GENOMIC DNA]</scope>
    <source>
        <tissue evidence="3">Leaves</tissue>
    </source>
</reference>